<feature type="compositionally biased region" description="Basic residues" evidence="1">
    <location>
        <begin position="244"/>
        <end position="253"/>
    </location>
</feature>
<feature type="domain" description="Ribosome maturation protein SDO1/SBDS central" evidence="3">
    <location>
        <begin position="97"/>
        <end position="154"/>
    </location>
</feature>
<dbReference type="Proteomes" id="UP000078348">
    <property type="component" value="Unassembled WGS sequence"/>
</dbReference>
<dbReference type="PANTHER" id="PTHR10927">
    <property type="entry name" value="RIBOSOME MATURATION PROTEIN SBDS"/>
    <property type="match status" value="1"/>
</dbReference>
<feature type="domain" description="Ribosome maturation protein SDO1/SBDS N-terminal" evidence="2">
    <location>
        <begin position="8"/>
        <end position="89"/>
    </location>
</feature>
<dbReference type="Gene3D" id="3.30.1250.10">
    <property type="entry name" value="Ribosome maturation protein SBDS, N-terminal domain"/>
    <property type="match status" value="1"/>
</dbReference>
<dbReference type="InterPro" id="IPR018978">
    <property type="entry name" value="SDO1/SBDS_central"/>
</dbReference>
<sequence>MNTDHSLIIKLAKGGHKWQIFVDRREYDAFMEGKKTIRDISMGDVVGTESGDKVTDAVLEGVFGTADVWKCMEQIAKEGEPQYSVQDRREMTEKKRKQIIEYINKTYIDGKTKLPHPIARIDNGMKTIKGLKIDLNQPVAKQGDDIVKQLKASMSFIKNETHGCLHISLEASGKAASVIRKWCEVRRDKYLANEYKAEVTFSTTTMTTFMNELTNVTGGNFHFEDYAQTLADGSAEQVPEPAKKGGKGKKGKK</sequence>
<evidence type="ECO:0000259" key="3">
    <source>
        <dbReference type="Pfam" id="PF09377"/>
    </source>
</evidence>
<evidence type="ECO:0000313" key="4">
    <source>
        <dbReference type="EMBL" id="OAO15439.1"/>
    </source>
</evidence>
<dbReference type="SUPFAM" id="SSF109728">
    <property type="entry name" value="Hypothetical protein AF0491, middle domain"/>
    <property type="match status" value="1"/>
</dbReference>
<gene>
    <name evidence="4" type="ORF">AV274_2778</name>
</gene>
<dbReference type="AlphaFoldDB" id="A0A196SHJ7"/>
<dbReference type="SUPFAM" id="SSF89895">
    <property type="entry name" value="FYSH domain"/>
    <property type="match status" value="1"/>
</dbReference>
<comment type="caution">
    <text evidence="4">The sequence shown here is derived from an EMBL/GenBank/DDBJ whole genome shotgun (WGS) entry which is preliminary data.</text>
</comment>
<evidence type="ECO:0000259" key="2">
    <source>
        <dbReference type="Pfam" id="PF01172"/>
    </source>
</evidence>
<organism evidence="4 5">
    <name type="scientific">Blastocystis sp. subtype 1 (strain ATCC 50177 / NandII)</name>
    <dbReference type="NCBI Taxonomy" id="478820"/>
    <lineage>
        <taxon>Eukaryota</taxon>
        <taxon>Sar</taxon>
        <taxon>Stramenopiles</taxon>
        <taxon>Bigyra</taxon>
        <taxon>Opalozoa</taxon>
        <taxon>Opalinata</taxon>
        <taxon>Blastocystidae</taxon>
        <taxon>Blastocystis</taxon>
    </lineage>
</organism>
<protein>
    <submittedName>
        <fullName evidence="4">RNA-associated protein</fullName>
    </submittedName>
</protein>
<dbReference type="Pfam" id="PF01172">
    <property type="entry name" value="SBDS_N"/>
    <property type="match status" value="1"/>
</dbReference>
<evidence type="ECO:0000313" key="5">
    <source>
        <dbReference type="Proteomes" id="UP000078348"/>
    </source>
</evidence>
<proteinExistence type="predicted"/>
<dbReference type="InterPro" id="IPR039100">
    <property type="entry name" value="Sdo1/SBDS-like"/>
</dbReference>
<dbReference type="Gene3D" id="1.10.10.900">
    <property type="entry name" value="SBDS protein C-terminal domain, subdomain 1"/>
    <property type="match status" value="1"/>
</dbReference>
<feature type="region of interest" description="Disordered" evidence="1">
    <location>
        <begin position="232"/>
        <end position="253"/>
    </location>
</feature>
<dbReference type="EMBL" id="LXWW01000139">
    <property type="protein sequence ID" value="OAO15439.1"/>
    <property type="molecule type" value="Genomic_DNA"/>
</dbReference>
<dbReference type="InterPro" id="IPR036786">
    <property type="entry name" value="Ribosome_mat_SBDS_N_sf"/>
</dbReference>
<reference evidence="4 5" key="1">
    <citation type="submission" date="2016-05" db="EMBL/GenBank/DDBJ databases">
        <title>Nuclear genome of Blastocystis sp. subtype 1 NandII.</title>
        <authorList>
            <person name="Gentekaki E."/>
            <person name="Curtis B."/>
            <person name="Stairs C."/>
            <person name="Eme L."/>
            <person name="Herman E."/>
            <person name="Klimes V."/>
            <person name="Arias M.C."/>
            <person name="Elias M."/>
            <person name="Hilliou F."/>
            <person name="Klute M."/>
            <person name="Malik S.-B."/>
            <person name="Pightling A."/>
            <person name="Rachubinski R."/>
            <person name="Salas D."/>
            <person name="Schlacht A."/>
            <person name="Suga H."/>
            <person name="Archibald J."/>
            <person name="Ball S.G."/>
            <person name="Clark G."/>
            <person name="Dacks J."/>
            <person name="Van Der Giezen M."/>
            <person name="Tsaousis A."/>
            <person name="Roger A."/>
        </authorList>
    </citation>
    <scope>NUCLEOTIDE SEQUENCE [LARGE SCALE GENOMIC DNA]</scope>
    <source>
        <strain evidence="5">ATCC 50177 / NandII</strain>
    </source>
</reference>
<dbReference type="PANTHER" id="PTHR10927:SF4">
    <property type="entry name" value="RIBOSOME MATURATION PROTEIN SDO1 HOMOLOG"/>
    <property type="match status" value="1"/>
</dbReference>
<keyword evidence="5" id="KW-1185">Reference proteome</keyword>
<dbReference type="OrthoDB" id="10267433at2759"/>
<dbReference type="STRING" id="478820.A0A196SHJ7"/>
<dbReference type="GO" id="GO:0042254">
    <property type="term" value="P:ribosome biogenesis"/>
    <property type="evidence" value="ECO:0007669"/>
    <property type="project" value="InterPro"/>
</dbReference>
<dbReference type="Pfam" id="PF09377">
    <property type="entry name" value="SBDS_domain_II"/>
    <property type="match status" value="1"/>
</dbReference>
<evidence type="ECO:0000256" key="1">
    <source>
        <dbReference type="SAM" id="MobiDB-lite"/>
    </source>
</evidence>
<name>A0A196SHJ7_BLAHN</name>
<dbReference type="InterPro" id="IPR019783">
    <property type="entry name" value="SDO1/SBDS_N"/>
</dbReference>
<accession>A0A196SHJ7</accession>
<dbReference type="InterPro" id="IPR037188">
    <property type="entry name" value="Sdo1/SBDS_central_sf"/>
</dbReference>